<proteinExistence type="predicted"/>
<accession>A0A4C1W9D6</accession>
<evidence type="ECO:0000256" key="1">
    <source>
        <dbReference type="SAM" id="MobiDB-lite"/>
    </source>
</evidence>
<keyword evidence="3" id="KW-1185">Reference proteome</keyword>
<comment type="caution">
    <text evidence="2">The sequence shown here is derived from an EMBL/GenBank/DDBJ whole genome shotgun (WGS) entry which is preliminary data.</text>
</comment>
<gene>
    <name evidence="2" type="ORF">EVAR_86998_1</name>
</gene>
<dbReference type="Proteomes" id="UP000299102">
    <property type="component" value="Unassembled WGS sequence"/>
</dbReference>
<name>A0A4C1W9D6_EUMVA</name>
<dbReference type="EMBL" id="BGZK01000488">
    <property type="protein sequence ID" value="GBP46745.1"/>
    <property type="molecule type" value="Genomic_DNA"/>
</dbReference>
<dbReference type="AlphaFoldDB" id="A0A4C1W9D6"/>
<sequence length="166" mass="18789">MSKVKNRCKIRDPSPRSELPAATPGAARVTTGLFIRHDKAHYSGPSTYISVYTRITEACESLSIFEEEIEPLSIPREDESGDKTDSETVLERIVEAATCFRNTCPSIILNVFKKRVPTILPLSQWRDPRPPASVLPTLTHEWPKRQLHYTIGAARPEPFYLNLSIR</sequence>
<feature type="region of interest" description="Disordered" evidence="1">
    <location>
        <begin position="1"/>
        <end position="23"/>
    </location>
</feature>
<evidence type="ECO:0000313" key="2">
    <source>
        <dbReference type="EMBL" id="GBP46745.1"/>
    </source>
</evidence>
<reference evidence="2 3" key="1">
    <citation type="journal article" date="2019" name="Commun. Biol.">
        <title>The bagworm genome reveals a unique fibroin gene that provides high tensile strength.</title>
        <authorList>
            <person name="Kono N."/>
            <person name="Nakamura H."/>
            <person name="Ohtoshi R."/>
            <person name="Tomita M."/>
            <person name="Numata K."/>
            <person name="Arakawa K."/>
        </authorList>
    </citation>
    <scope>NUCLEOTIDE SEQUENCE [LARGE SCALE GENOMIC DNA]</scope>
</reference>
<evidence type="ECO:0000313" key="3">
    <source>
        <dbReference type="Proteomes" id="UP000299102"/>
    </source>
</evidence>
<organism evidence="2 3">
    <name type="scientific">Eumeta variegata</name>
    <name type="common">Bagworm moth</name>
    <name type="synonym">Eumeta japonica</name>
    <dbReference type="NCBI Taxonomy" id="151549"/>
    <lineage>
        <taxon>Eukaryota</taxon>
        <taxon>Metazoa</taxon>
        <taxon>Ecdysozoa</taxon>
        <taxon>Arthropoda</taxon>
        <taxon>Hexapoda</taxon>
        <taxon>Insecta</taxon>
        <taxon>Pterygota</taxon>
        <taxon>Neoptera</taxon>
        <taxon>Endopterygota</taxon>
        <taxon>Lepidoptera</taxon>
        <taxon>Glossata</taxon>
        <taxon>Ditrysia</taxon>
        <taxon>Tineoidea</taxon>
        <taxon>Psychidae</taxon>
        <taxon>Oiketicinae</taxon>
        <taxon>Eumeta</taxon>
    </lineage>
</organism>
<protein>
    <submittedName>
        <fullName evidence="2">Uncharacterized protein</fullName>
    </submittedName>
</protein>